<gene>
    <name evidence="2" type="ORF">Cco03nite_30200</name>
</gene>
<feature type="region of interest" description="Disordered" evidence="1">
    <location>
        <begin position="366"/>
        <end position="421"/>
    </location>
</feature>
<comment type="caution">
    <text evidence="2">The sequence shown here is derived from an EMBL/GenBank/DDBJ whole genome shotgun (WGS) entry which is preliminary data.</text>
</comment>
<name>A0A8J3KSH3_9ACTN</name>
<sequence length="421" mass="45156">MVQATNRMIPGCYAGVRVTVEVERAAERGVTVADGFVQAPERFQDWLTPEWVDELTGAAIEGVHRTLDRQAEQTGPLRVVLVKHMIHPTDTHQGSVLEAAARAVKVGIDLLGEQAAEGEPAPVSVRHRNTAMRGSCFAGARVTVDLTRAAERSLTIADDFIQVADDMRDYLDDREWLAELVEGARRGALNALDEYGYRVGPLRAVLVEHKIHPVDSGYLAVKAAAHRAVKEAIDLLGPAMVRDWVTITPTGPVVRLTSPPDTVFPEGSGVVTIEAEPAAERAVLVAGGFVLAGDAERVDTAEVERLAVAAANESLDLYEKRVGPLRLTLLSHPYGVQWSDRYGLETALRKAVRMAVEQLEFALATARQAQSSPASRRRCSNVSSGIDSPSRAPRPTISGGSAGGTSAPSRRARSDAGTPST</sequence>
<protein>
    <submittedName>
        <fullName evidence="2">Uncharacterized protein</fullName>
    </submittedName>
</protein>
<dbReference type="InterPro" id="IPR014721">
    <property type="entry name" value="Ribsml_uS5_D2-typ_fold_subgr"/>
</dbReference>
<keyword evidence="3" id="KW-1185">Reference proteome</keyword>
<evidence type="ECO:0000313" key="2">
    <source>
        <dbReference type="EMBL" id="GIG06320.1"/>
    </source>
</evidence>
<accession>A0A8J3KSH3</accession>
<dbReference type="EMBL" id="BONI01000022">
    <property type="protein sequence ID" value="GIG06320.1"/>
    <property type="molecule type" value="Genomic_DNA"/>
</dbReference>
<evidence type="ECO:0000256" key="1">
    <source>
        <dbReference type="SAM" id="MobiDB-lite"/>
    </source>
</evidence>
<proteinExistence type="predicted"/>
<evidence type="ECO:0000313" key="3">
    <source>
        <dbReference type="Proteomes" id="UP000630887"/>
    </source>
</evidence>
<dbReference type="AlphaFoldDB" id="A0A8J3KSH3"/>
<reference evidence="2 3" key="1">
    <citation type="submission" date="2021-01" db="EMBL/GenBank/DDBJ databases">
        <title>Whole genome shotgun sequence of Catellatospora coxensis NBRC 107359.</title>
        <authorList>
            <person name="Komaki H."/>
            <person name="Tamura T."/>
        </authorList>
    </citation>
    <scope>NUCLEOTIDE SEQUENCE [LARGE SCALE GENOMIC DNA]</scope>
    <source>
        <strain evidence="2 3">NBRC 107359</strain>
    </source>
</reference>
<dbReference type="Gene3D" id="3.30.230.10">
    <property type="match status" value="1"/>
</dbReference>
<dbReference type="Proteomes" id="UP000630887">
    <property type="component" value="Unassembled WGS sequence"/>
</dbReference>
<organism evidence="2 3">
    <name type="scientific">Catellatospora coxensis</name>
    <dbReference type="NCBI Taxonomy" id="310354"/>
    <lineage>
        <taxon>Bacteria</taxon>
        <taxon>Bacillati</taxon>
        <taxon>Actinomycetota</taxon>
        <taxon>Actinomycetes</taxon>
        <taxon>Micromonosporales</taxon>
        <taxon>Micromonosporaceae</taxon>
        <taxon>Catellatospora</taxon>
    </lineage>
</organism>